<evidence type="ECO:0000313" key="14">
    <source>
        <dbReference type="EMBL" id="EXB74566.1"/>
    </source>
</evidence>
<keyword evidence="8" id="KW-0653">Protein transport</keyword>
<keyword evidence="7" id="KW-0509">mRNA transport</keyword>
<evidence type="ECO:0000256" key="10">
    <source>
        <dbReference type="ARBA" id="ARBA00023132"/>
    </source>
</evidence>
<feature type="repeat" description="WD" evidence="13">
    <location>
        <begin position="106"/>
        <end position="140"/>
    </location>
</feature>
<evidence type="ECO:0000313" key="15">
    <source>
        <dbReference type="Proteomes" id="UP000030645"/>
    </source>
</evidence>
<evidence type="ECO:0000256" key="3">
    <source>
        <dbReference type="ARBA" id="ARBA00011369"/>
    </source>
</evidence>
<keyword evidence="11" id="KW-0539">Nucleus</keyword>
<accession>W9R6B1</accession>
<dbReference type="PRINTS" id="PR00320">
    <property type="entry name" value="GPROTEINBRPT"/>
</dbReference>
<dbReference type="GO" id="GO:0006606">
    <property type="term" value="P:protein import into nucleus"/>
    <property type="evidence" value="ECO:0007669"/>
    <property type="project" value="TreeGrafter"/>
</dbReference>
<dbReference type="PANTHER" id="PTHR11024">
    <property type="entry name" value="NUCLEAR PORE COMPLEX PROTEIN SEC13 / SEH1 FAMILY MEMBER"/>
    <property type="match status" value="1"/>
</dbReference>
<dbReference type="AlphaFoldDB" id="W9R6B1"/>
<reference evidence="15" key="1">
    <citation type="submission" date="2013-01" db="EMBL/GenBank/DDBJ databases">
        <title>Draft Genome Sequence of a Mulberry Tree, Morus notabilis C.K. Schneid.</title>
        <authorList>
            <person name="He N."/>
            <person name="Zhao S."/>
        </authorList>
    </citation>
    <scope>NUCLEOTIDE SEQUENCE</scope>
</reference>
<proteinExistence type="inferred from homology"/>
<dbReference type="PROSITE" id="PS50294">
    <property type="entry name" value="WD_REPEATS_REGION"/>
    <property type="match status" value="1"/>
</dbReference>
<sequence length="355" mass="39310">MSTYKAKAMSRFTRLQLSLIPSPWPILRQIYRPPGCEADPFSLFTSFPKERSRKMPAQEIEINHQDLVHDAVMDYFGDRLATASSDHTINVIRVKKNSKSEHVATLRGHIGPVWQLDWAHPKFGSLLASCSYDGKVIIWEEATKDQWIQAHVFDDHKSSVNSIAWAPHELGLCLACGSSDGNISVFIARSDGSGWDTSRIERAHPLGVTSVSWATPKPSALSDAKDTVWRLCSGGFDNNVKVWKLDNGVWKMDSLKALQMHNGWIRDVAWAPNLGSLKSMIASASEDGKVVVWSLPKGGSGQWEGKVLGDFKTSVWKVSWSLTGDVLAVADGNKKVTLLKEAASGEWQQVQAIEQ</sequence>
<feature type="repeat" description="WD" evidence="13">
    <location>
        <begin position="258"/>
        <end position="295"/>
    </location>
</feature>
<evidence type="ECO:0000256" key="5">
    <source>
        <dbReference type="ARBA" id="ARBA00022574"/>
    </source>
</evidence>
<dbReference type="GO" id="GO:0031080">
    <property type="term" value="C:nuclear pore outer ring"/>
    <property type="evidence" value="ECO:0007669"/>
    <property type="project" value="TreeGrafter"/>
</dbReference>
<evidence type="ECO:0000256" key="12">
    <source>
        <dbReference type="ARBA" id="ARBA00025261"/>
    </source>
</evidence>
<dbReference type="InterPro" id="IPR020472">
    <property type="entry name" value="WD40_PAC1"/>
</dbReference>
<evidence type="ECO:0000256" key="13">
    <source>
        <dbReference type="PROSITE-ProRule" id="PRU00221"/>
    </source>
</evidence>
<keyword evidence="5 13" id="KW-0853">WD repeat</keyword>
<evidence type="ECO:0000256" key="4">
    <source>
        <dbReference type="ARBA" id="ARBA00022448"/>
    </source>
</evidence>
<dbReference type="GO" id="GO:0030127">
    <property type="term" value="C:COPII vesicle coat"/>
    <property type="evidence" value="ECO:0007669"/>
    <property type="project" value="TreeGrafter"/>
</dbReference>
<dbReference type="InterPro" id="IPR015943">
    <property type="entry name" value="WD40/YVTN_repeat-like_dom_sf"/>
</dbReference>
<dbReference type="STRING" id="981085.W9R6B1"/>
<organism evidence="14 15">
    <name type="scientific">Morus notabilis</name>
    <dbReference type="NCBI Taxonomy" id="981085"/>
    <lineage>
        <taxon>Eukaryota</taxon>
        <taxon>Viridiplantae</taxon>
        <taxon>Streptophyta</taxon>
        <taxon>Embryophyta</taxon>
        <taxon>Tracheophyta</taxon>
        <taxon>Spermatophyta</taxon>
        <taxon>Magnoliopsida</taxon>
        <taxon>eudicotyledons</taxon>
        <taxon>Gunneridae</taxon>
        <taxon>Pentapetalae</taxon>
        <taxon>rosids</taxon>
        <taxon>fabids</taxon>
        <taxon>Rosales</taxon>
        <taxon>Moraceae</taxon>
        <taxon>Moreae</taxon>
        <taxon>Morus</taxon>
    </lineage>
</organism>
<comment type="function">
    <text evidence="12">Component of the coat protein complex II (COPII) which promotes the formation of transport vesicles from the endoplasmic reticulum (ER). The coat has two main functions, the physical deformation of the endoplasmic reticulum membrane into vesicles and the selection of cargo molecules. It also functions as a component of the nuclear pore complex (NPC). NPC components, collectively referred to as nucleoporins (NUPs), can play the role of both NPC structural components and of docking or interaction partners for transiently associated nuclear transport factors. SEC13 is required for efficient mRNA export from the nucleus to the cytoplasm and for correct nuclear pore biogenesis and distribution.</text>
</comment>
<dbReference type="EMBL" id="KE344648">
    <property type="protein sequence ID" value="EXB74566.1"/>
    <property type="molecule type" value="Genomic_DNA"/>
</dbReference>
<dbReference type="SUPFAM" id="SSF50978">
    <property type="entry name" value="WD40 repeat-like"/>
    <property type="match status" value="1"/>
</dbReference>
<evidence type="ECO:0000256" key="6">
    <source>
        <dbReference type="ARBA" id="ARBA00022737"/>
    </source>
</evidence>
<dbReference type="SMART" id="SM00320">
    <property type="entry name" value="WD40"/>
    <property type="match status" value="6"/>
</dbReference>
<dbReference type="Proteomes" id="UP000030645">
    <property type="component" value="Unassembled WGS sequence"/>
</dbReference>
<keyword evidence="6" id="KW-0677">Repeat</keyword>
<dbReference type="GO" id="GO:0051028">
    <property type="term" value="P:mRNA transport"/>
    <property type="evidence" value="ECO:0007669"/>
    <property type="project" value="UniProtKB-KW"/>
</dbReference>
<comment type="similarity">
    <text evidence="2">Belongs to the WD repeat SEC13 family.</text>
</comment>
<dbReference type="Pfam" id="PF00400">
    <property type="entry name" value="WD40"/>
    <property type="match status" value="4"/>
</dbReference>
<dbReference type="GO" id="GO:0090114">
    <property type="term" value="P:COPII-coated vesicle budding"/>
    <property type="evidence" value="ECO:0007669"/>
    <property type="project" value="TreeGrafter"/>
</dbReference>
<evidence type="ECO:0000256" key="1">
    <source>
        <dbReference type="ARBA" id="ARBA00004567"/>
    </source>
</evidence>
<dbReference type="InterPro" id="IPR036322">
    <property type="entry name" value="WD40_repeat_dom_sf"/>
</dbReference>
<keyword evidence="15" id="KW-1185">Reference proteome</keyword>
<protein>
    <submittedName>
        <fullName evidence="14">Protein SEC13-like protein</fullName>
    </submittedName>
</protein>
<dbReference type="InterPro" id="IPR037363">
    <property type="entry name" value="Sec13/Seh1_fam"/>
</dbReference>
<evidence type="ECO:0000256" key="7">
    <source>
        <dbReference type="ARBA" id="ARBA00022816"/>
    </source>
</evidence>
<gene>
    <name evidence="14" type="ORF">L484_026263</name>
</gene>
<evidence type="ECO:0000256" key="9">
    <source>
        <dbReference type="ARBA" id="ARBA00023010"/>
    </source>
</evidence>
<evidence type="ECO:0000256" key="8">
    <source>
        <dbReference type="ARBA" id="ARBA00022927"/>
    </source>
</evidence>
<dbReference type="InterPro" id="IPR001680">
    <property type="entry name" value="WD40_rpt"/>
</dbReference>
<keyword evidence="4" id="KW-0813">Transport</keyword>
<dbReference type="GO" id="GO:0005198">
    <property type="term" value="F:structural molecule activity"/>
    <property type="evidence" value="ECO:0007669"/>
    <property type="project" value="InterPro"/>
</dbReference>
<dbReference type="PROSITE" id="PS50082">
    <property type="entry name" value="WD_REPEATS_2"/>
    <property type="match status" value="2"/>
</dbReference>
<name>W9R6B1_9ROSA</name>
<evidence type="ECO:0000256" key="2">
    <source>
        <dbReference type="ARBA" id="ARBA00010102"/>
    </source>
</evidence>
<comment type="subunit">
    <text evidence="3">The COPII coat is composed of at least 5 proteins: the SEC23/24 complex, the SEC13/31 complex, and the protein SAR1. Component of the nuclear pore complex (NPC). NPC constitutes the exclusive means of nucleocytoplasmic transport. NPCs allow the passive diffusion of ions and small molecules and the active, nuclear transport receptor-mediated bidirectional transport of macromolecules such as proteins, RNAs, ribonucleoparticles (RNPs), and ribosomal subunits across the nuclear envelope. Due to its 8-fold rotational symmetry, all subunits are present with 8 copies or multiples thereof.</text>
</comment>
<dbReference type="Gene3D" id="2.130.10.10">
    <property type="entry name" value="YVTN repeat-like/Quinoprotein amine dehydrogenase"/>
    <property type="match status" value="1"/>
</dbReference>
<dbReference type="PANTHER" id="PTHR11024:SF2">
    <property type="entry name" value="PROTEIN SEC13 HOMOLOG"/>
    <property type="match status" value="1"/>
</dbReference>
<comment type="subcellular location">
    <subcellularLocation>
        <location evidence="1">Nucleus</location>
        <location evidence="1">Nuclear pore complex</location>
    </subcellularLocation>
</comment>
<keyword evidence="9" id="KW-0811">Translocation</keyword>
<dbReference type="eggNOG" id="KOG1332">
    <property type="taxonomic scope" value="Eukaryota"/>
</dbReference>
<evidence type="ECO:0000256" key="11">
    <source>
        <dbReference type="ARBA" id="ARBA00023242"/>
    </source>
</evidence>
<keyword evidence="10" id="KW-0906">Nuclear pore complex</keyword>